<dbReference type="EMBL" id="KZ451970">
    <property type="protein sequence ID" value="PKA56640.1"/>
    <property type="molecule type" value="Genomic_DNA"/>
</dbReference>
<name>A0A2I0AM54_9ASPA</name>
<dbReference type="InterPro" id="IPR009044">
    <property type="entry name" value="ssDNA-bd_transcriptional_reg"/>
</dbReference>
<evidence type="ECO:0000256" key="2">
    <source>
        <dbReference type="ARBA" id="ARBA00022946"/>
    </source>
</evidence>
<evidence type="ECO:0000313" key="4">
    <source>
        <dbReference type="Proteomes" id="UP000236161"/>
    </source>
</evidence>
<sequence>MLSRLCPRSRNVVYAASFTEKFSYIRDALCSCNLIAQHRVSTNTSEHSSGRAYADYSIFKGKAALVMTPLPARFSKMDSGGLKVDRKGVVLLKFMPAIGQRKYDYEKKQYFALSATEVGSLIGLGPTETCEFFHDPSMKSSLEGLVKKTLTVSPLGDGNGYFFNLSVLNAVQKTNERLSVPVTKAEFAVIRAACGFALPHMMGWSKVMQVQHPEHRGLLPGQRELKMVTDVW</sequence>
<gene>
    <name evidence="3" type="primary">WHY2</name>
    <name evidence="3" type="ORF">AXF42_Ash012770</name>
</gene>
<keyword evidence="4" id="KW-1185">Reference proteome</keyword>
<keyword evidence="3" id="KW-0238">DNA-binding</keyword>
<dbReference type="PANTHER" id="PTHR31745:SF1">
    <property type="entry name" value="SINGLE-STRANDED DNA-BINDING PROTEIN WHY2, MITOCHONDRIAL"/>
    <property type="match status" value="1"/>
</dbReference>
<dbReference type="AlphaFoldDB" id="A0A2I0AM54"/>
<dbReference type="GO" id="GO:0006952">
    <property type="term" value="P:defense response"/>
    <property type="evidence" value="ECO:0007669"/>
    <property type="project" value="InterPro"/>
</dbReference>
<accession>A0A2I0AM54</accession>
<dbReference type="STRING" id="1088818.A0A2I0AM54"/>
<evidence type="ECO:0000313" key="3">
    <source>
        <dbReference type="EMBL" id="PKA56640.1"/>
    </source>
</evidence>
<dbReference type="GO" id="GO:0006355">
    <property type="term" value="P:regulation of DNA-templated transcription"/>
    <property type="evidence" value="ECO:0007669"/>
    <property type="project" value="InterPro"/>
</dbReference>
<reference evidence="3 4" key="1">
    <citation type="journal article" date="2017" name="Nature">
        <title>The Apostasia genome and the evolution of orchids.</title>
        <authorList>
            <person name="Zhang G.Q."/>
            <person name="Liu K.W."/>
            <person name="Li Z."/>
            <person name="Lohaus R."/>
            <person name="Hsiao Y.Y."/>
            <person name="Niu S.C."/>
            <person name="Wang J.Y."/>
            <person name="Lin Y.C."/>
            <person name="Xu Q."/>
            <person name="Chen L.J."/>
            <person name="Yoshida K."/>
            <person name="Fujiwara S."/>
            <person name="Wang Z.W."/>
            <person name="Zhang Y.Q."/>
            <person name="Mitsuda N."/>
            <person name="Wang M."/>
            <person name="Liu G.H."/>
            <person name="Pecoraro L."/>
            <person name="Huang H.X."/>
            <person name="Xiao X.J."/>
            <person name="Lin M."/>
            <person name="Wu X.Y."/>
            <person name="Wu W.L."/>
            <person name="Chen Y.Y."/>
            <person name="Chang S.B."/>
            <person name="Sakamoto S."/>
            <person name="Ohme-Takagi M."/>
            <person name="Yagi M."/>
            <person name="Zeng S.J."/>
            <person name="Shen C.Y."/>
            <person name="Yeh C.M."/>
            <person name="Luo Y.B."/>
            <person name="Tsai W.C."/>
            <person name="Van de Peer Y."/>
            <person name="Liu Z.J."/>
        </authorList>
    </citation>
    <scope>NUCLEOTIDE SEQUENCE [LARGE SCALE GENOMIC DNA]</scope>
    <source>
        <strain evidence="4">cv. Shenzhen</strain>
        <tissue evidence="3">Stem</tissue>
    </source>
</reference>
<protein>
    <submittedName>
        <fullName evidence="3">Single-stranded DNA-binding protein WHY2, mitochondrial</fullName>
    </submittedName>
</protein>
<evidence type="ECO:0000256" key="1">
    <source>
        <dbReference type="ARBA" id="ARBA00006061"/>
    </source>
</evidence>
<comment type="similarity">
    <text evidence="1">Belongs to the Whirly family.</text>
</comment>
<organism evidence="3 4">
    <name type="scientific">Apostasia shenzhenica</name>
    <dbReference type="NCBI Taxonomy" id="1088818"/>
    <lineage>
        <taxon>Eukaryota</taxon>
        <taxon>Viridiplantae</taxon>
        <taxon>Streptophyta</taxon>
        <taxon>Embryophyta</taxon>
        <taxon>Tracheophyta</taxon>
        <taxon>Spermatophyta</taxon>
        <taxon>Magnoliopsida</taxon>
        <taxon>Liliopsida</taxon>
        <taxon>Asparagales</taxon>
        <taxon>Orchidaceae</taxon>
        <taxon>Apostasioideae</taxon>
        <taxon>Apostasia</taxon>
    </lineage>
</organism>
<dbReference type="InterPro" id="IPR013742">
    <property type="entry name" value="Whirly"/>
</dbReference>
<dbReference type="Pfam" id="PF08536">
    <property type="entry name" value="Whirly"/>
    <property type="match status" value="1"/>
</dbReference>
<keyword evidence="2" id="KW-0809">Transit peptide</keyword>
<dbReference type="Gene3D" id="2.30.31.10">
    <property type="entry name" value="Transcriptional Coactivator Pc4, Chain A"/>
    <property type="match status" value="1"/>
</dbReference>
<dbReference type="Proteomes" id="UP000236161">
    <property type="component" value="Unassembled WGS sequence"/>
</dbReference>
<dbReference type="OrthoDB" id="511009at2759"/>
<dbReference type="GO" id="GO:0003697">
    <property type="term" value="F:single-stranded DNA binding"/>
    <property type="evidence" value="ECO:0007669"/>
    <property type="project" value="InterPro"/>
</dbReference>
<dbReference type="PANTHER" id="PTHR31745">
    <property type="entry name" value="SINGLE-STRANDED DNA-BINDING PROTEIN WHY2, MITOCHONDRIAL"/>
    <property type="match status" value="1"/>
</dbReference>
<dbReference type="SUPFAM" id="SSF54447">
    <property type="entry name" value="ssDNA-binding transcriptional regulator domain"/>
    <property type="match status" value="1"/>
</dbReference>
<proteinExistence type="inferred from homology"/>